<keyword evidence="3" id="KW-0804">Transcription</keyword>
<dbReference type="AlphaFoldDB" id="A0A328P488"/>
<evidence type="ECO:0000256" key="3">
    <source>
        <dbReference type="ARBA" id="ARBA00023163"/>
    </source>
</evidence>
<evidence type="ECO:0000256" key="4">
    <source>
        <dbReference type="PROSITE-ProRule" id="PRU00169"/>
    </source>
</evidence>
<dbReference type="GO" id="GO:0000160">
    <property type="term" value="P:phosphorelay signal transduction system"/>
    <property type="evidence" value="ECO:0007669"/>
    <property type="project" value="InterPro"/>
</dbReference>
<dbReference type="CDD" id="cd17535">
    <property type="entry name" value="REC_NarL-like"/>
    <property type="match status" value="1"/>
</dbReference>
<evidence type="ECO:0000256" key="2">
    <source>
        <dbReference type="ARBA" id="ARBA00023125"/>
    </source>
</evidence>
<sequence length="154" mass="16118">MDNAASVALSVLGASVTRPTVVLAEDHPPVAEQIREVLGGDFDVLAVVGHGEALVKAVRRLRPDAVVTDISMPGMDGMQAARELLTELPGLPVVFITVHDDPTLARAALTIGKGYVLKASAGEDLADAVRCVLDNRYFVSAALGRIEALVGTLH</sequence>
<dbReference type="Gene3D" id="3.40.50.2300">
    <property type="match status" value="1"/>
</dbReference>
<dbReference type="InterPro" id="IPR058245">
    <property type="entry name" value="NreC/VraR/RcsB-like_REC"/>
</dbReference>
<evidence type="ECO:0000259" key="5">
    <source>
        <dbReference type="PROSITE" id="PS50110"/>
    </source>
</evidence>
<dbReference type="SMART" id="SM00448">
    <property type="entry name" value="REC"/>
    <property type="match status" value="1"/>
</dbReference>
<gene>
    <name evidence="6" type="ORF">CA260_12415</name>
</gene>
<dbReference type="Proteomes" id="UP000248926">
    <property type="component" value="Unassembled WGS sequence"/>
</dbReference>
<protein>
    <recommendedName>
        <fullName evidence="5">Response regulatory domain-containing protein</fullName>
    </recommendedName>
</protein>
<keyword evidence="2" id="KW-0238">DNA-binding</keyword>
<dbReference type="EMBL" id="NFZS01000003">
    <property type="protein sequence ID" value="RAO76121.1"/>
    <property type="molecule type" value="Genomic_DNA"/>
</dbReference>
<keyword evidence="1" id="KW-0805">Transcription regulation</keyword>
<dbReference type="InterPro" id="IPR039420">
    <property type="entry name" value="WalR-like"/>
</dbReference>
<name>A0A328P488_9GAMM</name>
<dbReference type="InterPro" id="IPR001789">
    <property type="entry name" value="Sig_transdc_resp-reg_receiver"/>
</dbReference>
<proteinExistence type="predicted"/>
<evidence type="ECO:0000313" key="7">
    <source>
        <dbReference type="Proteomes" id="UP000248926"/>
    </source>
</evidence>
<dbReference type="GO" id="GO:0003677">
    <property type="term" value="F:DNA binding"/>
    <property type="evidence" value="ECO:0007669"/>
    <property type="project" value="UniProtKB-KW"/>
</dbReference>
<dbReference type="PANTHER" id="PTHR43214">
    <property type="entry name" value="TWO-COMPONENT RESPONSE REGULATOR"/>
    <property type="match status" value="1"/>
</dbReference>
<feature type="modified residue" description="4-aspartylphosphate" evidence="4">
    <location>
        <position position="69"/>
    </location>
</feature>
<dbReference type="PROSITE" id="PS50110">
    <property type="entry name" value="RESPONSE_REGULATORY"/>
    <property type="match status" value="1"/>
</dbReference>
<dbReference type="PANTHER" id="PTHR43214:SF41">
    <property type="entry name" value="NITRATE_NITRITE RESPONSE REGULATOR PROTEIN NARP"/>
    <property type="match status" value="1"/>
</dbReference>
<comment type="caution">
    <text evidence="6">The sequence shown here is derived from an EMBL/GenBank/DDBJ whole genome shotgun (WGS) entry which is preliminary data.</text>
</comment>
<dbReference type="InterPro" id="IPR011006">
    <property type="entry name" value="CheY-like_superfamily"/>
</dbReference>
<keyword evidence="7" id="KW-1185">Reference proteome</keyword>
<dbReference type="Pfam" id="PF00072">
    <property type="entry name" value="Response_reg"/>
    <property type="match status" value="1"/>
</dbReference>
<evidence type="ECO:0000313" key="6">
    <source>
        <dbReference type="EMBL" id="RAO76121.1"/>
    </source>
</evidence>
<dbReference type="SUPFAM" id="SSF52172">
    <property type="entry name" value="CheY-like"/>
    <property type="match status" value="1"/>
</dbReference>
<organism evidence="6 7">
    <name type="scientific">Dyella jiangningensis</name>
    <dbReference type="NCBI Taxonomy" id="1379159"/>
    <lineage>
        <taxon>Bacteria</taxon>
        <taxon>Pseudomonadati</taxon>
        <taxon>Pseudomonadota</taxon>
        <taxon>Gammaproteobacteria</taxon>
        <taxon>Lysobacterales</taxon>
        <taxon>Rhodanobacteraceae</taxon>
        <taxon>Dyella</taxon>
    </lineage>
</organism>
<accession>A0A328P488</accession>
<keyword evidence="4" id="KW-0597">Phosphoprotein</keyword>
<evidence type="ECO:0000256" key="1">
    <source>
        <dbReference type="ARBA" id="ARBA00023015"/>
    </source>
</evidence>
<reference evidence="6 7" key="1">
    <citation type="journal article" date="2018" name="Genet. Mol. Biol.">
        <title>The genome sequence of Dyella jiangningensis FCAV SCS01 from a lignocellulose-decomposing microbial consortium metagenome reveals potential for biotechnological applications.</title>
        <authorList>
            <person name="Desiderato J.G."/>
            <person name="Alvarenga D.O."/>
            <person name="Constancio M.T.L."/>
            <person name="Alves L.M.C."/>
            <person name="Varani A.M."/>
        </authorList>
    </citation>
    <scope>NUCLEOTIDE SEQUENCE [LARGE SCALE GENOMIC DNA]</scope>
    <source>
        <strain evidence="6 7">FCAV SCS01</strain>
    </source>
</reference>
<feature type="domain" description="Response regulatory" evidence="5">
    <location>
        <begin position="20"/>
        <end position="133"/>
    </location>
</feature>